<reference evidence="9" key="1">
    <citation type="submission" date="2018-01" db="EMBL/GenBank/DDBJ databases">
        <authorList>
            <person name="Mao J.F."/>
        </authorList>
    </citation>
    <scope>NUCLEOTIDE SEQUENCE</scope>
    <source>
        <strain evidence="9">Huo1</strain>
        <tissue evidence="9">Leaf</tissue>
    </source>
</reference>
<dbReference type="InterPro" id="IPR009038">
    <property type="entry name" value="GOLD_dom"/>
</dbReference>
<name>A0A8X8X2A1_SALSN</name>
<gene>
    <name evidence="9" type="ORF">SASPL_133213</name>
</gene>
<evidence type="ECO:0000256" key="6">
    <source>
        <dbReference type="ARBA" id="ARBA00023136"/>
    </source>
</evidence>
<dbReference type="Proteomes" id="UP000298416">
    <property type="component" value="Unassembled WGS sequence"/>
</dbReference>
<proteinExistence type="inferred from homology"/>
<dbReference type="AlphaFoldDB" id="A0A8X8X2A1"/>
<organism evidence="9">
    <name type="scientific">Salvia splendens</name>
    <name type="common">Scarlet sage</name>
    <dbReference type="NCBI Taxonomy" id="180675"/>
    <lineage>
        <taxon>Eukaryota</taxon>
        <taxon>Viridiplantae</taxon>
        <taxon>Streptophyta</taxon>
        <taxon>Embryophyta</taxon>
        <taxon>Tracheophyta</taxon>
        <taxon>Spermatophyta</taxon>
        <taxon>Magnoliopsida</taxon>
        <taxon>eudicotyledons</taxon>
        <taxon>Gunneridae</taxon>
        <taxon>Pentapetalae</taxon>
        <taxon>asterids</taxon>
        <taxon>lamiids</taxon>
        <taxon>Lamiales</taxon>
        <taxon>Lamiaceae</taxon>
        <taxon>Nepetoideae</taxon>
        <taxon>Mentheae</taxon>
        <taxon>Salviinae</taxon>
        <taxon>Salvia</taxon>
        <taxon>Salvia subgen. Calosphace</taxon>
        <taxon>core Calosphace</taxon>
    </lineage>
</organism>
<dbReference type="PROSITE" id="PS50866">
    <property type="entry name" value="GOLD"/>
    <property type="match status" value="1"/>
</dbReference>
<evidence type="ECO:0000256" key="7">
    <source>
        <dbReference type="RuleBase" id="RU003827"/>
    </source>
</evidence>
<accession>A0A8X8X2A1</accession>
<dbReference type="EMBL" id="PNBA02000012">
    <property type="protein sequence ID" value="KAG6405621.1"/>
    <property type="molecule type" value="Genomic_DNA"/>
</dbReference>
<dbReference type="SMART" id="SM01190">
    <property type="entry name" value="EMP24_GP25L"/>
    <property type="match status" value="1"/>
</dbReference>
<evidence type="ECO:0000259" key="8">
    <source>
        <dbReference type="PROSITE" id="PS50866"/>
    </source>
</evidence>
<keyword evidence="5" id="KW-1133">Transmembrane helix</keyword>
<comment type="subcellular location">
    <subcellularLocation>
        <location evidence="1 7">Membrane</location>
        <topology evidence="1 7">Single-pass type I membrane protein</topology>
    </subcellularLocation>
</comment>
<dbReference type="InterPro" id="IPR015720">
    <property type="entry name" value="Emp24-like"/>
</dbReference>
<comment type="caution">
    <text evidence="9">The sequence shown here is derived from an EMBL/GenBank/DDBJ whole genome shotgun (WGS) entry which is preliminary data.</text>
</comment>
<reference evidence="9" key="2">
    <citation type="submission" date="2020-08" db="EMBL/GenBank/DDBJ databases">
        <title>Plant Genome Project.</title>
        <authorList>
            <person name="Zhang R.-G."/>
        </authorList>
    </citation>
    <scope>NUCLEOTIDE SEQUENCE</scope>
    <source>
        <strain evidence="9">Huo1</strain>
        <tissue evidence="9">Leaf</tissue>
    </source>
</reference>
<sequence>MMWIRRVDLRMERGGNVMLVLAAIVLILRRVESIRFDLETGHSKCIAEDIRINSMTVGKYQVVNNNEGLPLPDAHKITIRVTSAYGNNYHYAENIAWGHFAFQAADDGDYMACFYAAETKPSSFMTVDFDWKSGVAASDWTRVAKKGSLLVSALTLSLTSYSLYLMDLHLQAMELELKNMYDTVQFIQDEIYYLRERPAALAPEVILSKEEAYLNSFLVWGRGMFFSFNLQRYSSLDRKKLS</sequence>
<evidence type="ECO:0000256" key="5">
    <source>
        <dbReference type="ARBA" id="ARBA00022989"/>
    </source>
</evidence>
<keyword evidence="3 7" id="KW-0812">Transmembrane</keyword>
<evidence type="ECO:0000256" key="1">
    <source>
        <dbReference type="ARBA" id="ARBA00004479"/>
    </source>
</evidence>
<evidence type="ECO:0000256" key="2">
    <source>
        <dbReference type="ARBA" id="ARBA00007104"/>
    </source>
</evidence>
<evidence type="ECO:0000256" key="4">
    <source>
        <dbReference type="ARBA" id="ARBA00022729"/>
    </source>
</evidence>
<keyword evidence="6" id="KW-0472">Membrane</keyword>
<evidence type="ECO:0000313" key="10">
    <source>
        <dbReference type="Proteomes" id="UP000298416"/>
    </source>
</evidence>
<keyword evidence="4" id="KW-0732">Signal</keyword>
<dbReference type="GO" id="GO:0016020">
    <property type="term" value="C:membrane"/>
    <property type="evidence" value="ECO:0007669"/>
    <property type="project" value="UniProtKB-SubCell"/>
</dbReference>
<dbReference type="PANTHER" id="PTHR22811">
    <property type="entry name" value="TRANSMEMBRANE EMP24 DOMAIN-CONTAINING PROTEIN"/>
    <property type="match status" value="1"/>
</dbReference>
<comment type="similarity">
    <text evidence="2 7">Belongs to the EMP24/GP25L family.</text>
</comment>
<protein>
    <recommendedName>
        <fullName evidence="8">GOLD domain-containing protein</fullName>
    </recommendedName>
</protein>
<evidence type="ECO:0000313" key="9">
    <source>
        <dbReference type="EMBL" id="KAG6405621.1"/>
    </source>
</evidence>
<keyword evidence="10" id="KW-1185">Reference proteome</keyword>
<feature type="domain" description="GOLD" evidence="8">
    <location>
        <begin position="43"/>
        <end position="133"/>
    </location>
</feature>
<evidence type="ECO:0000256" key="3">
    <source>
        <dbReference type="ARBA" id="ARBA00022692"/>
    </source>
</evidence>
<dbReference type="Pfam" id="PF01105">
    <property type="entry name" value="EMP24_GP25L"/>
    <property type="match status" value="1"/>
</dbReference>